<dbReference type="InterPro" id="IPR045357">
    <property type="entry name" value="Aminopeptidase_N-like_N"/>
</dbReference>
<evidence type="ECO:0000256" key="14">
    <source>
        <dbReference type="ARBA" id="ARBA00031533"/>
    </source>
</evidence>
<dbReference type="Proteomes" id="UP000517916">
    <property type="component" value="Unassembled WGS sequence"/>
</dbReference>
<evidence type="ECO:0000256" key="2">
    <source>
        <dbReference type="ARBA" id="ARBA00001947"/>
    </source>
</evidence>
<evidence type="ECO:0000256" key="4">
    <source>
        <dbReference type="ARBA" id="ARBA00010136"/>
    </source>
</evidence>
<comment type="caution">
    <text evidence="17">The sequence shown here is derived from an EMBL/GenBank/DDBJ whole genome shotgun (WGS) entry which is preliminary data.</text>
</comment>
<dbReference type="InterPro" id="IPR014782">
    <property type="entry name" value="Peptidase_M1_dom"/>
</dbReference>
<dbReference type="PRINTS" id="PR00756">
    <property type="entry name" value="ALADIPTASE"/>
</dbReference>
<dbReference type="PANTHER" id="PTHR45726">
    <property type="entry name" value="LEUKOTRIENE A-4 HYDROLASE"/>
    <property type="match status" value="1"/>
</dbReference>
<dbReference type="Gene3D" id="2.60.40.1730">
    <property type="entry name" value="tricorn interacting facor f3 domain"/>
    <property type="match status" value="1"/>
</dbReference>
<dbReference type="EC" id="3.4.11.2" evidence="5"/>
<feature type="domain" description="Peptidase M1 membrane alanine aminopeptidase" evidence="15">
    <location>
        <begin position="243"/>
        <end position="433"/>
    </location>
</feature>
<evidence type="ECO:0000313" key="18">
    <source>
        <dbReference type="Proteomes" id="UP000517916"/>
    </source>
</evidence>
<dbReference type="InterPro" id="IPR001930">
    <property type="entry name" value="Peptidase_M1"/>
</dbReference>
<protein>
    <recommendedName>
        <fullName evidence="6">Aminopeptidase N</fullName>
        <ecNumber evidence="5">3.4.11.2</ecNumber>
    </recommendedName>
    <alternativeName>
        <fullName evidence="13">Alanine aminopeptidase</fullName>
    </alternativeName>
    <alternativeName>
        <fullName evidence="14">Lysyl aminopeptidase</fullName>
    </alternativeName>
</protein>
<evidence type="ECO:0000256" key="11">
    <source>
        <dbReference type="ARBA" id="ARBA00022833"/>
    </source>
</evidence>
<evidence type="ECO:0000313" key="17">
    <source>
        <dbReference type="EMBL" id="MBA8928135.1"/>
    </source>
</evidence>
<gene>
    <name evidence="17" type="ORF">BC739_005352</name>
</gene>
<feature type="domain" description="Aminopeptidase N-like N-terminal" evidence="16">
    <location>
        <begin position="143"/>
        <end position="205"/>
    </location>
</feature>
<dbReference type="InterPro" id="IPR027268">
    <property type="entry name" value="Peptidase_M4/M1_CTD_sf"/>
</dbReference>
<keyword evidence="9" id="KW-0479">Metal-binding</keyword>
<dbReference type="SUPFAM" id="SSF63737">
    <property type="entry name" value="Leukotriene A4 hydrolase N-terminal domain"/>
    <property type="match status" value="1"/>
</dbReference>
<name>A0ABR6BMK3_9PSEU</name>
<evidence type="ECO:0000256" key="9">
    <source>
        <dbReference type="ARBA" id="ARBA00022723"/>
    </source>
</evidence>
<evidence type="ECO:0000256" key="13">
    <source>
        <dbReference type="ARBA" id="ARBA00029811"/>
    </source>
</evidence>
<dbReference type="InterPro" id="IPR042097">
    <property type="entry name" value="Aminopeptidase_N-like_N_sf"/>
</dbReference>
<dbReference type="InterPro" id="IPR034015">
    <property type="entry name" value="M1_LTA4H"/>
</dbReference>
<dbReference type="Gene3D" id="1.10.390.10">
    <property type="entry name" value="Neutral Protease Domain 2"/>
    <property type="match status" value="1"/>
</dbReference>
<evidence type="ECO:0000256" key="3">
    <source>
        <dbReference type="ARBA" id="ARBA00004496"/>
    </source>
</evidence>
<evidence type="ECO:0000256" key="8">
    <source>
        <dbReference type="ARBA" id="ARBA00022670"/>
    </source>
</evidence>
<comment type="subcellular location">
    <subcellularLocation>
        <location evidence="3">Cytoplasm</location>
    </subcellularLocation>
</comment>
<keyword evidence="8" id="KW-0645">Protease</keyword>
<keyword evidence="7" id="KW-0963">Cytoplasm</keyword>
<dbReference type="GO" id="GO:0004177">
    <property type="term" value="F:aminopeptidase activity"/>
    <property type="evidence" value="ECO:0007669"/>
    <property type="project" value="UniProtKB-KW"/>
</dbReference>
<sequence>MNAQRKAPAAVAGADRGMDSYLPEHGNGGYQVRHYDLDLDYRLGPGRLSGRARITAAAGPSLSAFSLDLEDSFKVGRVTVSGKAARYTHRGGKLRVRPAKPVPAGADFVVDLRYVGTPVPVRSAHWGEIGWDQLTDGVIVASQPIGAPSWFPCNNTPADKAAYRISVTTATPYTVVANGVLVSQRTNASTTTWVYESTAPMAAYLATVQIGQYELVDLGPAQRAAVPGRLLPVFGHDFGRQPEMMSAFEALFGQYPFEEYTVVVVDDELDVPIEAQGLSVFGTNHVDGYRGAEHLVAHELAHQWFGNSLTVADWRHIWLNEGFATYAEWLWSECSGGVPAAGLAARSRSELARQRQDLRVSDPGARRMFDDRVYQRGALTLQALRVEVGDDAFFALLREWTLVNRHCTVTTEQFTTLAQRHTDRPLAPLFRRWLHETPMPLA</sequence>
<dbReference type="Pfam" id="PF01433">
    <property type="entry name" value="Peptidase_M1"/>
    <property type="match status" value="1"/>
</dbReference>
<dbReference type="SUPFAM" id="SSF55486">
    <property type="entry name" value="Metalloproteases ('zincins'), catalytic domain"/>
    <property type="match status" value="1"/>
</dbReference>
<keyword evidence="10" id="KW-0378">Hydrolase</keyword>
<accession>A0ABR6BMK3</accession>
<evidence type="ECO:0000256" key="12">
    <source>
        <dbReference type="ARBA" id="ARBA00023049"/>
    </source>
</evidence>
<evidence type="ECO:0000256" key="10">
    <source>
        <dbReference type="ARBA" id="ARBA00022801"/>
    </source>
</evidence>
<proteinExistence type="inferred from homology"/>
<organism evidence="17 18">
    <name type="scientific">Kutzneria viridogrisea</name>
    <dbReference type="NCBI Taxonomy" id="47990"/>
    <lineage>
        <taxon>Bacteria</taxon>
        <taxon>Bacillati</taxon>
        <taxon>Actinomycetota</taxon>
        <taxon>Actinomycetes</taxon>
        <taxon>Pseudonocardiales</taxon>
        <taxon>Pseudonocardiaceae</taxon>
        <taxon>Kutzneria</taxon>
    </lineage>
</organism>
<evidence type="ECO:0000256" key="6">
    <source>
        <dbReference type="ARBA" id="ARBA00015611"/>
    </source>
</evidence>
<keyword evidence="12" id="KW-0482">Metalloprotease</keyword>
<dbReference type="EMBL" id="JACJID010000004">
    <property type="protein sequence ID" value="MBA8928135.1"/>
    <property type="molecule type" value="Genomic_DNA"/>
</dbReference>
<dbReference type="Pfam" id="PF17900">
    <property type="entry name" value="Peptidase_M1_N"/>
    <property type="match status" value="1"/>
</dbReference>
<keyword evidence="11" id="KW-0862">Zinc</keyword>
<comment type="similarity">
    <text evidence="4">Belongs to the peptidase M1 family.</text>
</comment>
<evidence type="ECO:0000259" key="16">
    <source>
        <dbReference type="Pfam" id="PF17900"/>
    </source>
</evidence>
<evidence type="ECO:0000259" key="15">
    <source>
        <dbReference type="Pfam" id="PF01433"/>
    </source>
</evidence>
<comment type="cofactor">
    <cofactor evidence="2">
        <name>Zn(2+)</name>
        <dbReference type="ChEBI" id="CHEBI:29105"/>
    </cofactor>
</comment>
<reference evidence="17 18" key="1">
    <citation type="submission" date="2020-08" db="EMBL/GenBank/DDBJ databases">
        <title>Genomic Encyclopedia of Archaeal and Bacterial Type Strains, Phase II (KMG-II): from individual species to whole genera.</title>
        <authorList>
            <person name="Goeker M."/>
        </authorList>
    </citation>
    <scope>NUCLEOTIDE SEQUENCE [LARGE SCALE GENOMIC DNA]</scope>
    <source>
        <strain evidence="17 18">DSM 43850</strain>
    </source>
</reference>
<evidence type="ECO:0000256" key="7">
    <source>
        <dbReference type="ARBA" id="ARBA00022490"/>
    </source>
</evidence>
<dbReference type="CDD" id="cd09603">
    <property type="entry name" value="M1_APN_like"/>
    <property type="match status" value="1"/>
</dbReference>
<dbReference type="PANTHER" id="PTHR45726:SF3">
    <property type="entry name" value="LEUKOTRIENE A-4 HYDROLASE"/>
    <property type="match status" value="1"/>
</dbReference>
<evidence type="ECO:0000256" key="1">
    <source>
        <dbReference type="ARBA" id="ARBA00000098"/>
    </source>
</evidence>
<evidence type="ECO:0000256" key="5">
    <source>
        <dbReference type="ARBA" id="ARBA00012564"/>
    </source>
</evidence>
<keyword evidence="18" id="KW-1185">Reference proteome</keyword>
<keyword evidence="17" id="KW-0031">Aminopeptidase</keyword>
<comment type="catalytic activity">
    <reaction evidence="1">
        <text>Release of an N-terminal amino acid, Xaa-|-Yaa- from a peptide, amide or arylamide. Xaa is preferably Ala, but may be most amino acids including Pro (slow action). When a terminal hydrophobic residue is followed by a prolyl residue, the two may be released as an intact Xaa-Pro dipeptide.</text>
        <dbReference type="EC" id="3.4.11.2"/>
    </reaction>
</comment>